<gene>
    <name evidence="2" type="ORF">QN277_017386</name>
</gene>
<evidence type="ECO:0000313" key="3">
    <source>
        <dbReference type="Proteomes" id="UP001293593"/>
    </source>
</evidence>
<accession>A0AAE1MU72</accession>
<evidence type="ECO:0000313" key="2">
    <source>
        <dbReference type="EMBL" id="KAK4274106.1"/>
    </source>
</evidence>
<evidence type="ECO:0000256" key="1">
    <source>
        <dbReference type="SAM" id="Phobius"/>
    </source>
</evidence>
<sequence>MENEDRALKLLMATRRCAKAALLLSNLKSLPSHTLDDNEMLRRGIEDLKVQLVKQRLINKRIKLCSLSELIVQLILMLSLLAFVSMLVLKTH</sequence>
<dbReference type="Proteomes" id="UP001293593">
    <property type="component" value="Unassembled WGS sequence"/>
</dbReference>
<dbReference type="AlphaFoldDB" id="A0AAE1MU72"/>
<name>A0AAE1MU72_9FABA</name>
<protein>
    <recommendedName>
        <fullName evidence="4">Transmembrane protein</fullName>
    </recommendedName>
</protein>
<keyword evidence="3" id="KW-1185">Reference proteome</keyword>
<keyword evidence="1" id="KW-0812">Transmembrane</keyword>
<feature type="transmembrane region" description="Helical" evidence="1">
    <location>
        <begin position="70"/>
        <end position="89"/>
    </location>
</feature>
<proteinExistence type="predicted"/>
<comment type="caution">
    <text evidence="2">The sequence shown here is derived from an EMBL/GenBank/DDBJ whole genome shotgun (WGS) entry which is preliminary data.</text>
</comment>
<organism evidence="2 3">
    <name type="scientific">Acacia crassicarpa</name>
    <name type="common">northern wattle</name>
    <dbReference type="NCBI Taxonomy" id="499986"/>
    <lineage>
        <taxon>Eukaryota</taxon>
        <taxon>Viridiplantae</taxon>
        <taxon>Streptophyta</taxon>
        <taxon>Embryophyta</taxon>
        <taxon>Tracheophyta</taxon>
        <taxon>Spermatophyta</taxon>
        <taxon>Magnoliopsida</taxon>
        <taxon>eudicotyledons</taxon>
        <taxon>Gunneridae</taxon>
        <taxon>Pentapetalae</taxon>
        <taxon>rosids</taxon>
        <taxon>fabids</taxon>
        <taxon>Fabales</taxon>
        <taxon>Fabaceae</taxon>
        <taxon>Caesalpinioideae</taxon>
        <taxon>mimosoid clade</taxon>
        <taxon>Acacieae</taxon>
        <taxon>Acacia</taxon>
    </lineage>
</organism>
<dbReference type="EMBL" id="JAWXYG010000004">
    <property type="protein sequence ID" value="KAK4274106.1"/>
    <property type="molecule type" value="Genomic_DNA"/>
</dbReference>
<evidence type="ECO:0008006" key="4">
    <source>
        <dbReference type="Google" id="ProtNLM"/>
    </source>
</evidence>
<keyword evidence="1" id="KW-1133">Transmembrane helix</keyword>
<keyword evidence="1" id="KW-0472">Membrane</keyword>
<reference evidence="2" key="1">
    <citation type="submission" date="2023-10" db="EMBL/GenBank/DDBJ databases">
        <title>Chromosome-level genome of the transformable northern wattle, Acacia crassicarpa.</title>
        <authorList>
            <person name="Massaro I."/>
            <person name="Sinha N.R."/>
            <person name="Poethig S."/>
            <person name="Leichty A.R."/>
        </authorList>
    </citation>
    <scope>NUCLEOTIDE SEQUENCE</scope>
    <source>
        <strain evidence="2">Acra3RX</strain>
        <tissue evidence="2">Leaf</tissue>
    </source>
</reference>